<proteinExistence type="inferred from homology"/>
<keyword evidence="5" id="KW-1133">Transmembrane helix</keyword>
<protein>
    <submittedName>
        <fullName evidence="8">Uncharacterized protein</fullName>
    </submittedName>
</protein>
<dbReference type="OrthoDB" id="1388414at2759"/>
<keyword evidence="4" id="KW-0611">Plant defense</keyword>
<evidence type="ECO:0000256" key="2">
    <source>
        <dbReference type="ARBA" id="ARBA00006574"/>
    </source>
</evidence>
<dbReference type="GO" id="GO:0016020">
    <property type="term" value="C:membrane"/>
    <property type="evidence" value="ECO:0007669"/>
    <property type="project" value="UniProtKB-SubCell"/>
</dbReference>
<evidence type="ECO:0000256" key="1">
    <source>
        <dbReference type="ARBA" id="ARBA00004141"/>
    </source>
</evidence>
<evidence type="ECO:0000256" key="7">
    <source>
        <dbReference type="ARBA" id="ARBA00023265"/>
    </source>
</evidence>
<keyword evidence="3" id="KW-0812">Transmembrane</keyword>
<name>A0A9D5HAN5_9LILI</name>
<comment type="similarity">
    <text evidence="2">Belongs to the MLO family.</text>
</comment>
<dbReference type="AlphaFoldDB" id="A0A9D5HAN5"/>
<dbReference type="InterPro" id="IPR004326">
    <property type="entry name" value="Mlo"/>
</dbReference>
<evidence type="ECO:0000313" key="8">
    <source>
        <dbReference type="EMBL" id="KAJ0969392.1"/>
    </source>
</evidence>
<comment type="caution">
    <text evidence="8">The sequence shown here is derived from an EMBL/GenBank/DDBJ whole genome shotgun (WGS) entry which is preliminary data.</text>
</comment>
<keyword evidence="7" id="KW-0568">Pathogenesis-related protein</keyword>
<organism evidence="8 9">
    <name type="scientific">Dioscorea zingiberensis</name>
    <dbReference type="NCBI Taxonomy" id="325984"/>
    <lineage>
        <taxon>Eukaryota</taxon>
        <taxon>Viridiplantae</taxon>
        <taxon>Streptophyta</taxon>
        <taxon>Embryophyta</taxon>
        <taxon>Tracheophyta</taxon>
        <taxon>Spermatophyta</taxon>
        <taxon>Magnoliopsida</taxon>
        <taxon>Liliopsida</taxon>
        <taxon>Dioscoreales</taxon>
        <taxon>Dioscoreaceae</taxon>
        <taxon>Dioscorea</taxon>
    </lineage>
</organism>
<reference evidence="8" key="1">
    <citation type="submission" date="2021-03" db="EMBL/GenBank/DDBJ databases">
        <authorList>
            <person name="Li Z."/>
            <person name="Yang C."/>
        </authorList>
    </citation>
    <scope>NUCLEOTIDE SEQUENCE</scope>
    <source>
        <strain evidence="8">Dzin_1.0</strain>
        <tissue evidence="8">Leaf</tissue>
    </source>
</reference>
<dbReference type="PANTHER" id="PTHR31942">
    <property type="entry name" value="MLO-LIKE PROTEIN 1"/>
    <property type="match status" value="1"/>
</dbReference>
<sequence length="121" mass="14061">MTLCFHAKRSPVLVLLMMIKAGGNYCSMTISMSLNYRRFLAGTTSDQCSKYKGWCNHYGSRKANMKKWRAWETETTSLEYQFSNDPSTFRLTHQTSFVKRHLGLSSTPGIRWIELKRLILI</sequence>
<dbReference type="EMBL" id="JAGGNH010000006">
    <property type="protein sequence ID" value="KAJ0969392.1"/>
    <property type="molecule type" value="Genomic_DNA"/>
</dbReference>
<dbReference type="Pfam" id="PF03094">
    <property type="entry name" value="Mlo"/>
    <property type="match status" value="1"/>
</dbReference>
<keyword evidence="6" id="KW-0472">Membrane</keyword>
<dbReference type="PANTHER" id="PTHR31942:SF82">
    <property type="entry name" value="MLO PROTEIN HOMOLOG 1"/>
    <property type="match status" value="1"/>
</dbReference>
<accession>A0A9D5HAN5</accession>
<reference evidence="8" key="2">
    <citation type="journal article" date="2022" name="Hortic Res">
        <title>The genome of Dioscorea zingiberensis sheds light on the biosynthesis, origin and evolution of the medicinally important diosgenin saponins.</title>
        <authorList>
            <person name="Li Y."/>
            <person name="Tan C."/>
            <person name="Li Z."/>
            <person name="Guo J."/>
            <person name="Li S."/>
            <person name="Chen X."/>
            <person name="Wang C."/>
            <person name="Dai X."/>
            <person name="Yang H."/>
            <person name="Song W."/>
            <person name="Hou L."/>
            <person name="Xu J."/>
            <person name="Tong Z."/>
            <person name="Xu A."/>
            <person name="Yuan X."/>
            <person name="Wang W."/>
            <person name="Yang Q."/>
            <person name="Chen L."/>
            <person name="Sun Z."/>
            <person name="Wang K."/>
            <person name="Pan B."/>
            <person name="Chen J."/>
            <person name="Bao Y."/>
            <person name="Liu F."/>
            <person name="Qi X."/>
            <person name="Gang D.R."/>
            <person name="Wen J."/>
            <person name="Li J."/>
        </authorList>
    </citation>
    <scope>NUCLEOTIDE SEQUENCE</scope>
    <source>
        <strain evidence="8">Dzin_1.0</strain>
    </source>
</reference>
<dbReference type="Proteomes" id="UP001085076">
    <property type="component" value="Miscellaneous, Linkage group lg06"/>
</dbReference>
<evidence type="ECO:0000256" key="6">
    <source>
        <dbReference type="ARBA" id="ARBA00023136"/>
    </source>
</evidence>
<dbReference type="GO" id="GO:0006952">
    <property type="term" value="P:defense response"/>
    <property type="evidence" value="ECO:0007669"/>
    <property type="project" value="UniProtKB-KW"/>
</dbReference>
<comment type="subcellular location">
    <subcellularLocation>
        <location evidence="1">Membrane</location>
        <topology evidence="1">Multi-pass membrane protein</topology>
    </subcellularLocation>
</comment>
<evidence type="ECO:0000256" key="3">
    <source>
        <dbReference type="ARBA" id="ARBA00022692"/>
    </source>
</evidence>
<gene>
    <name evidence="8" type="ORF">J5N97_022269</name>
</gene>
<evidence type="ECO:0000313" key="9">
    <source>
        <dbReference type="Proteomes" id="UP001085076"/>
    </source>
</evidence>
<evidence type="ECO:0000256" key="5">
    <source>
        <dbReference type="ARBA" id="ARBA00022989"/>
    </source>
</evidence>
<evidence type="ECO:0000256" key="4">
    <source>
        <dbReference type="ARBA" id="ARBA00022821"/>
    </source>
</evidence>
<keyword evidence="9" id="KW-1185">Reference proteome</keyword>